<protein>
    <recommendedName>
        <fullName evidence="8">Deoxyuridine 5'-triphosphate nucleotidohydrolase</fullName>
        <shortName evidence="8">dUTPase</shortName>
        <ecNumber evidence="8">3.6.1.23</ecNumber>
    </recommendedName>
    <alternativeName>
        <fullName evidence="8">dUTP pyrophosphatase</fullName>
    </alternativeName>
</protein>
<evidence type="ECO:0000256" key="7">
    <source>
        <dbReference type="ARBA" id="ARBA00047686"/>
    </source>
</evidence>
<dbReference type="NCBIfam" id="TIGR00576">
    <property type="entry name" value="dut"/>
    <property type="match status" value="1"/>
</dbReference>
<dbReference type="Gene3D" id="2.70.40.10">
    <property type="match status" value="1"/>
</dbReference>
<dbReference type="InterPro" id="IPR029054">
    <property type="entry name" value="dUTPase-like"/>
</dbReference>
<dbReference type="HAMAP" id="MF_00116">
    <property type="entry name" value="dUTPase_bact"/>
    <property type="match status" value="1"/>
</dbReference>
<keyword evidence="5 8" id="KW-0460">Magnesium</keyword>
<evidence type="ECO:0000313" key="11">
    <source>
        <dbReference type="Proteomes" id="UP000233654"/>
    </source>
</evidence>
<comment type="catalytic activity">
    <reaction evidence="7 8">
        <text>dUTP + H2O = dUMP + diphosphate + H(+)</text>
        <dbReference type="Rhea" id="RHEA:10248"/>
        <dbReference type="ChEBI" id="CHEBI:15377"/>
        <dbReference type="ChEBI" id="CHEBI:15378"/>
        <dbReference type="ChEBI" id="CHEBI:33019"/>
        <dbReference type="ChEBI" id="CHEBI:61555"/>
        <dbReference type="ChEBI" id="CHEBI:246422"/>
        <dbReference type="EC" id="3.6.1.23"/>
    </reaction>
</comment>
<evidence type="ECO:0000256" key="8">
    <source>
        <dbReference type="HAMAP-Rule" id="MF_00116"/>
    </source>
</evidence>
<dbReference type="EMBL" id="PHEX01000002">
    <property type="protein sequence ID" value="PKQ28920.1"/>
    <property type="molecule type" value="Genomic_DNA"/>
</dbReference>
<dbReference type="FunFam" id="2.70.40.10:FF:000008">
    <property type="entry name" value="Deoxyuridine 5'-triphosphate nucleotidohydrolase"/>
    <property type="match status" value="1"/>
</dbReference>
<comment type="cofactor">
    <cofactor evidence="1 8">
        <name>Mg(2+)</name>
        <dbReference type="ChEBI" id="CHEBI:18420"/>
    </cofactor>
</comment>
<organism evidence="10 11">
    <name type="scientific">Candidatus Anoxymicrobium japonicum</name>
    <dbReference type="NCBI Taxonomy" id="2013648"/>
    <lineage>
        <taxon>Bacteria</taxon>
        <taxon>Bacillati</taxon>
        <taxon>Actinomycetota</taxon>
        <taxon>Candidatus Geothermincolia</taxon>
        <taxon>Candidatus Geothermincolales</taxon>
        <taxon>Candidatus Anoxymicrobiaceae</taxon>
        <taxon>Candidatus Anoxymicrobium</taxon>
    </lineage>
</organism>
<dbReference type="PANTHER" id="PTHR11241:SF0">
    <property type="entry name" value="DEOXYURIDINE 5'-TRIPHOSPHATE NUCLEOTIDOHYDROLASE"/>
    <property type="match status" value="1"/>
</dbReference>
<dbReference type="NCBIfam" id="NF001862">
    <property type="entry name" value="PRK00601.1"/>
    <property type="match status" value="1"/>
</dbReference>
<comment type="caution">
    <text evidence="8">Lacks conserved residue(s) required for the propagation of feature annotation.</text>
</comment>
<feature type="domain" description="dUTPase-like" evidence="9">
    <location>
        <begin position="16"/>
        <end position="146"/>
    </location>
</feature>
<proteinExistence type="inferred from homology"/>
<dbReference type="GO" id="GO:0046081">
    <property type="term" value="P:dUTP catabolic process"/>
    <property type="evidence" value="ECO:0007669"/>
    <property type="project" value="InterPro"/>
</dbReference>
<name>A0A2N3G878_9ACTN</name>
<dbReference type="Pfam" id="PF00692">
    <property type="entry name" value="dUTPase"/>
    <property type="match status" value="1"/>
</dbReference>
<evidence type="ECO:0000259" key="9">
    <source>
        <dbReference type="Pfam" id="PF00692"/>
    </source>
</evidence>
<keyword evidence="6 8" id="KW-0546">Nucleotide metabolism</keyword>
<evidence type="ECO:0000256" key="4">
    <source>
        <dbReference type="ARBA" id="ARBA00022801"/>
    </source>
</evidence>
<sequence>MELTFTVEFKKLDVEASAPIYAHDFDAGCDLESRVDLVLGPGKRELVPTGIAISIPEGYAGFLQPRSGLAARHGIGIVNTPGLIDSHYRGEIKVILINHDREKLFNVRKGDKICQLVFQKVERAEFREVERLDKTVRGENGFGSTGV</sequence>
<keyword evidence="3 8" id="KW-0479">Metal-binding</keyword>
<dbReference type="SUPFAM" id="SSF51283">
    <property type="entry name" value="dUTPase-like"/>
    <property type="match status" value="1"/>
</dbReference>
<dbReference type="GO" id="GO:0000287">
    <property type="term" value="F:magnesium ion binding"/>
    <property type="evidence" value="ECO:0007669"/>
    <property type="project" value="UniProtKB-UniRule"/>
</dbReference>
<dbReference type="InterPro" id="IPR036157">
    <property type="entry name" value="dUTPase-like_sf"/>
</dbReference>
<comment type="caution">
    <text evidence="10">The sequence shown here is derived from an EMBL/GenBank/DDBJ whole genome shotgun (WGS) entry which is preliminary data.</text>
</comment>
<dbReference type="UniPathway" id="UPA00610">
    <property type="reaction ID" value="UER00666"/>
</dbReference>
<evidence type="ECO:0000256" key="5">
    <source>
        <dbReference type="ARBA" id="ARBA00022842"/>
    </source>
</evidence>
<comment type="similarity">
    <text evidence="2 8">Belongs to the dUTPase family.</text>
</comment>
<dbReference type="InterPro" id="IPR033704">
    <property type="entry name" value="dUTPase_trimeric"/>
</dbReference>
<accession>A0A2N3G878</accession>
<feature type="binding site" evidence="8">
    <location>
        <begin position="66"/>
        <end position="68"/>
    </location>
    <ligand>
        <name>substrate</name>
    </ligand>
</feature>
<feature type="binding site" evidence="8">
    <location>
        <position position="79"/>
    </location>
    <ligand>
        <name>substrate</name>
    </ligand>
</feature>
<comment type="pathway">
    <text evidence="8">Pyrimidine metabolism; dUMP biosynthesis; dUMP from dCTP (dUTP route): step 2/2.</text>
</comment>
<dbReference type="GO" id="GO:0004170">
    <property type="term" value="F:dUTP diphosphatase activity"/>
    <property type="evidence" value="ECO:0007669"/>
    <property type="project" value="UniProtKB-UniRule"/>
</dbReference>
<dbReference type="CDD" id="cd07557">
    <property type="entry name" value="trimeric_dUTPase"/>
    <property type="match status" value="1"/>
</dbReference>
<evidence type="ECO:0000256" key="3">
    <source>
        <dbReference type="ARBA" id="ARBA00022723"/>
    </source>
</evidence>
<dbReference type="EC" id="3.6.1.23" evidence="8"/>
<gene>
    <name evidence="8" type="primary">dut</name>
    <name evidence="10" type="ORF">CVT63_00315</name>
</gene>
<evidence type="ECO:0000256" key="2">
    <source>
        <dbReference type="ARBA" id="ARBA00006581"/>
    </source>
</evidence>
<evidence type="ECO:0000256" key="6">
    <source>
        <dbReference type="ARBA" id="ARBA00023080"/>
    </source>
</evidence>
<comment type="function">
    <text evidence="8">This enzyme is involved in nucleotide metabolism: it produces dUMP, the immediate precursor of thymidine nucleotides and it decreases the intracellular concentration of dUTP so that uracil cannot be incorporated into DNA.</text>
</comment>
<dbReference type="Proteomes" id="UP000233654">
    <property type="component" value="Unassembled WGS sequence"/>
</dbReference>
<evidence type="ECO:0000256" key="1">
    <source>
        <dbReference type="ARBA" id="ARBA00001946"/>
    </source>
</evidence>
<feature type="binding site" evidence="8">
    <location>
        <begin position="83"/>
        <end position="85"/>
    </location>
    <ligand>
        <name>substrate</name>
    </ligand>
</feature>
<dbReference type="PANTHER" id="PTHR11241">
    <property type="entry name" value="DEOXYURIDINE 5'-TRIPHOSPHATE NUCLEOTIDOHYDROLASE"/>
    <property type="match status" value="1"/>
</dbReference>
<dbReference type="InterPro" id="IPR008181">
    <property type="entry name" value="dUTPase"/>
</dbReference>
<evidence type="ECO:0000313" key="10">
    <source>
        <dbReference type="EMBL" id="PKQ28920.1"/>
    </source>
</evidence>
<keyword evidence="4 8" id="KW-0378">Hydrolase</keyword>
<reference evidence="10 11" key="1">
    <citation type="journal article" date="2017" name="ISME J.">
        <title>Potential for microbial H2 and metal transformations associated with novel bacteria and archaea in deep terrestrial subsurface sediments.</title>
        <authorList>
            <person name="Hernsdorf A.W."/>
            <person name="Amano Y."/>
            <person name="Miyakawa K."/>
            <person name="Ise K."/>
            <person name="Suzuki Y."/>
            <person name="Anantharaman K."/>
            <person name="Probst A."/>
            <person name="Burstein D."/>
            <person name="Thomas B.C."/>
            <person name="Banfield J.F."/>
        </authorList>
    </citation>
    <scope>NUCLEOTIDE SEQUENCE [LARGE SCALE GENOMIC DNA]</scope>
    <source>
        <strain evidence="10">HGW-Actinobacteria-3</strain>
    </source>
</reference>
<dbReference type="GO" id="GO:0006226">
    <property type="term" value="P:dUMP biosynthetic process"/>
    <property type="evidence" value="ECO:0007669"/>
    <property type="project" value="UniProtKB-UniRule"/>
</dbReference>
<dbReference type="AlphaFoldDB" id="A0A2N3G878"/>